<sequence length="151" mass="18047">MSYSRVNFLLIVVLSISISIHIAQTPISSEEVDKFFRHYFKVHIINGFKSNEKPFIIHCYSHDDDLGEHTLWMKDEFKFKFGVHMIIPPTYFWCDMQWGTKKKRIDVFTMDTEAAVCSDTGNCFWLVKETGFYLSKDQNQWVKMYYWPFDV</sequence>
<reference evidence="2" key="1">
    <citation type="journal article" date="2023" name="G3 (Bethesda)">
        <title>Genome assembly and association tests identify interacting loci associated with vigor, precocity, and sex in interspecific pistachio rootstocks.</title>
        <authorList>
            <person name="Palmer W."/>
            <person name="Jacygrad E."/>
            <person name="Sagayaradj S."/>
            <person name="Cavanaugh K."/>
            <person name="Han R."/>
            <person name="Bertier L."/>
            <person name="Beede B."/>
            <person name="Kafkas S."/>
            <person name="Golino D."/>
            <person name="Preece J."/>
            <person name="Michelmore R."/>
        </authorList>
    </citation>
    <scope>NUCLEOTIDE SEQUENCE [LARGE SCALE GENOMIC DNA]</scope>
</reference>
<evidence type="ECO:0000313" key="1">
    <source>
        <dbReference type="EMBL" id="KAJ0034908.1"/>
    </source>
</evidence>
<dbReference type="Proteomes" id="UP001163603">
    <property type="component" value="Chromosome 7"/>
</dbReference>
<gene>
    <name evidence="1" type="ORF">Pint_25250</name>
</gene>
<proteinExistence type="predicted"/>
<evidence type="ECO:0000313" key="2">
    <source>
        <dbReference type="Proteomes" id="UP001163603"/>
    </source>
</evidence>
<dbReference type="EMBL" id="CM047742">
    <property type="protein sequence ID" value="KAJ0034908.1"/>
    <property type="molecule type" value="Genomic_DNA"/>
</dbReference>
<protein>
    <submittedName>
        <fullName evidence="1">Uncharacterized protein</fullName>
    </submittedName>
</protein>
<comment type="caution">
    <text evidence="1">The sequence shown here is derived from an EMBL/GenBank/DDBJ whole genome shotgun (WGS) entry which is preliminary data.</text>
</comment>
<organism evidence="1 2">
    <name type="scientific">Pistacia integerrima</name>
    <dbReference type="NCBI Taxonomy" id="434235"/>
    <lineage>
        <taxon>Eukaryota</taxon>
        <taxon>Viridiplantae</taxon>
        <taxon>Streptophyta</taxon>
        <taxon>Embryophyta</taxon>
        <taxon>Tracheophyta</taxon>
        <taxon>Spermatophyta</taxon>
        <taxon>Magnoliopsida</taxon>
        <taxon>eudicotyledons</taxon>
        <taxon>Gunneridae</taxon>
        <taxon>Pentapetalae</taxon>
        <taxon>rosids</taxon>
        <taxon>malvids</taxon>
        <taxon>Sapindales</taxon>
        <taxon>Anacardiaceae</taxon>
        <taxon>Pistacia</taxon>
    </lineage>
</organism>
<name>A0ACC0YET3_9ROSI</name>
<keyword evidence="2" id="KW-1185">Reference proteome</keyword>
<accession>A0ACC0YET3</accession>